<dbReference type="HOGENOM" id="CLU_2676426_0_0_1"/>
<dbReference type="EMBL" id="DS028171">
    <property type="protein sequence ID" value="EEY66851.1"/>
    <property type="molecule type" value="Genomic_DNA"/>
</dbReference>
<gene>
    <name evidence="1" type="ORF">PITG_17422</name>
</gene>
<dbReference type="VEuPathDB" id="FungiDB:PITG_17422"/>
<evidence type="ECO:0000313" key="2">
    <source>
        <dbReference type="Proteomes" id="UP000006643"/>
    </source>
</evidence>
<dbReference type="KEGG" id="pif:PITG_17422"/>
<evidence type="ECO:0000313" key="1">
    <source>
        <dbReference type="EMBL" id="EEY66851.1"/>
    </source>
</evidence>
<protein>
    <submittedName>
        <fullName evidence="1">Uncharacterized protein</fullName>
    </submittedName>
</protein>
<reference evidence="2" key="1">
    <citation type="journal article" date="2009" name="Nature">
        <title>Genome sequence and analysis of the Irish potato famine pathogen Phytophthora infestans.</title>
        <authorList>
            <consortium name="The Broad Institute Genome Sequencing Platform"/>
            <person name="Haas B.J."/>
            <person name="Kamoun S."/>
            <person name="Zody M.C."/>
            <person name="Jiang R.H."/>
            <person name="Handsaker R.E."/>
            <person name="Cano L.M."/>
            <person name="Grabherr M."/>
            <person name="Kodira C.D."/>
            <person name="Raffaele S."/>
            <person name="Torto-Alalibo T."/>
            <person name="Bozkurt T.O."/>
            <person name="Ah-Fong A.M."/>
            <person name="Alvarado L."/>
            <person name="Anderson V.L."/>
            <person name="Armstrong M.R."/>
            <person name="Avrova A."/>
            <person name="Baxter L."/>
            <person name="Beynon J."/>
            <person name="Boevink P.C."/>
            <person name="Bollmann S.R."/>
            <person name="Bos J.I."/>
            <person name="Bulone V."/>
            <person name="Cai G."/>
            <person name="Cakir C."/>
            <person name="Carrington J.C."/>
            <person name="Chawner M."/>
            <person name="Conti L."/>
            <person name="Costanzo S."/>
            <person name="Ewan R."/>
            <person name="Fahlgren N."/>
            <person name="Fischbach M.A."/>
            <person name="Fugelstad J."/>
            <person name="Gilroy E.M."/>
            <person name="Gnerre S."/>
            <person name="Green P.J."/>
            <person name="Grenville-Briggs L.J."/>
            <person name="Griffith J."/>
            <person name="Grunwald N.J."/>
            <person name="Horn K."/>
            <person name="Horner N.R."/>
            <person name="Hu C.H."/>
            <person name="Huitema E."/>
            <person name="Jeong D.H."/>
            <person name="Jones A.M."/>
            <person name="Jones J.D."/>
            <person name="Jones R.W."/>
            <person name="Karlsson E.K."/>
            <person name="Kunjeti S.G."/>
            <person name="Lamour K."/>
            <person name="Liu Z."/>
            <person name="Ma L."/>
            <person name="Maclean D."/>
            <person name="Chibucos M.C."/>
            <person name="McDonald H."/>
            <person name="McWalters J."/>
            <person name="Meijer H.J."/>
            <person name="Morgan W."/>
            <person name="Morris P.F."/>
            <person name="Munro C.A."/>
            <person name="O'Neill K."/>
            <person name="Ospina-Giraldo M."/>
            <person name="Pinzon A."/>
            <person name="Pritchard L."/>
            <person name="Ramsahoye B."/>
            <person name="Ren Q."/>
            <person name="Restrepo S."/>
            <person name="Roy S."/>
            <person name="Sadanandom A."/>
            <person name="Savidor A."/>
            <person name="Schornack S."/>
            <person name="Schwartz D.C."/>
            <person name="Schumann U.D."/>
            <person name="Schwessinger B."/>
            <person name="Seyer L."/>
            <person name="Sharpe T."/>
            <person name="Silvar C."/>
            <person name="Song J."/>
            <person name="Studholme D.J."/>
            <person name="Sykes S."/>
            <person name="Thines M."/>
            <person name="van de Vondervoort P.J."/>
            <person name="Phuntumart V."/>
            <person name="Wawra S."/>
            <person name="Weide R."/>
            <person name="Win J."/>
            <person name="Young C."/>
            <person name="Zhou S."/>
            <person name="Fry W."/>
            <person name="Meyers B.C."/>
            <person name="van West P."/>
            <person name="Ristaino J."/>
            <person name="Govers F."/>
            <person name="Birch P.R."/>
            <person name="Whisson S.C."/>
            <person name="Judelson H.S."/>
            <person name="Nusbaum C."/>
        </authorList>
    </citation>
    <scope>NUCLEOTIDE SEQUENCE [LARGE SCALE GENOMIC DNA]</scope>
    <source>
        <strain evidence="2">T30-4</strain>
    </source>
</reference>
<dbReference type="GeneID" id="9471452"/>
<sequence>MPKWHNKKTAAFVHTYGWNKYFVWLYGVTFVDCSSERPNSRQRVLSPTSGAAAVEAARKRRHRELVNRLYYIAIY</sequence>
<dbReference type="AlphaFoldDB" id="D0NW15"/>
<accession>D0NW15</accession>
<dbReference type="RefSeq" id="XP_002896738.1">
    <property type="nucleotide sequence ID" value="XM_002896692.1"/>
</dbReference>
<name>D0NW15_PHYIT</name>
<organism evidence="1 2">
    <name type="scientific">Phytophthora infestans (strain T30-4)</name>
    <name type="common">Potato late blight agent</name>
    <dbReference type="NCBI Taxonomy" id="403677"/>
    <lineage>
        <taxon>Eukaryota</taxon>
        <taxon>Sar</taxon>
        <taxon>Stramenopiles</taxon>
        <taxon>Oomycota</taxon>
        <taxon>Peronosporomycetes</taxon>
        <taxon>Peronosporales</taxon>
        <taxon>Peronosporaceae</taxon>
        <taxon>Phytophthora</taxon>
    </lineage>
</organism>
<dbReference type="InParanoid" id="D0NW15"/>
<keyword evidence="2" id="KW-1185">Reference proteome</keyword>
<proteinExistence type="predicted"/>
<dbReference type="Proteomes" id="UP000006643">
    <property type="component" value="Unassembled WGS sequence"/>
</dbReference>